<dbReference type="Pfam" id="PF03225">
    <property type="entry name" value="Viral_Hsp90"/>
    <property type="match status" value="1"/>
</dbReference>
<evidence type="ECO:0000313" key="1">
    <source>
        <dbReference type="EMBL" id="AXY55036.1"/>
    </source>
</evidence>
<keyword evidence="2" id="KW-1185">Reference proteome</keyword>
<evidence type="ECO:0000313" key="2">
    <source>
        <dbReference type="Proteomes" id="UP000290229"/>
    </source>
</evidence>
<proteinExistence type="predicted"/>
<reference evidence="1" key="1">
    <citation type="journal article" date="2018" name="Arch. Virol.">
        <title>Identification of rehmannia virus 1, a novel putative member of the genus Closterovirus, from Rehmannia glutinosa.</title>
        <authorList>
            <person name="Kwon S.J."/>
            <person name="Jin M."/>
            <person name="Cho I.S."/>
            <person name="Yoon J.Y."/>
            <person name="Choi G.S."/>
        </authorList>
    </citation>
    <scope>NUCLEOTIDE SEQUENCE [LARGE SCALE GENOMIC DNA]</scope>
    <source>
        <strain evidence="1">Rg</strain>
    </source>
</reference>
<gene>
    <name evidence="1" type="primary">ORF4</name>
</gene>
<dbReference type="KEGG" id="vg:41702735"/>
<dbReference type="InterPro" id="IPR004909">
    <property type="entry name" value="Vir_Hsp90"/>
</dbReference>
<sequence length="526" mass="60202">MANYSRSYFGELFCRFYGQEDWKDYLNKATTLPLVPQTNNFKFKNGFTLKAGDINNSAPGSFEREFALLLASENFYGWLSKSGLDPRSGFSTVNTGEDLDKCEDPFIDVDAKSVGCRFPISEITSRLGANTDQDLIEHCWSLSNSCGEFINPNDVNRFKEITFDRHSELDKLESVHSKVVDYLSHCLMLVDMSRLPSFRGETNMMDKMLSKCLAYYEPSNLTIPTGNCNDLLRGVVYDFIKEKSAYVSSYSNNIKNFITFLASYAPVIEEIWFFQWVGDPPDYRLLFDFTLTDLTDDRLPLLNLNDMQVVIGSQTKYLENVLIDADIKLMREYVSSLLVKANPTLNLGLLWCAFHCYYGTYRTAVKRKVARPLIYKPPFQLTTEPVDFSLVESFFDKVQTGRMNVNVRRQFCGKLGAEAIMCFKRLRVGFPKISALNVPGEYSYLNIDYYKHIPDKGISDEEKLILCNLRDSVNEMCVNRALNVNRSSALRKPGSISLVKQTDKRTSLANTRKIDGLDRLKRQLHI</sequence>
<dbReference type="EMBL" id="MH033657">
    <property type="protein sequence ID" value="AXY55036.1"/>
    <property type="molecule type" value="Genomic_RNA"/>
</dbReference>
<reference evidence="1" key="2">
    <citation type="submission" date="2018-03" db="EMBL/GenBank/DDBJ databases">
        <authorList>
            <person name="Keele B.F."/>
        </authorList>
    </citation>
    <scope>NUCLEOTIDE SEQUENCE</scope>
    <source>
        <strain evidence="1">Rg</strain>
    </source>
</reference>
<name>A0A385HW48_9CLOS</name>
<dbReference type="RefSeq" id="YP_009552007.1">
    <property type="nucleotide sequence ID" value="NC_040572.1"/>
</dbReference>
<dbReference type="GeneID" id="41702735"/>
<dbReference type="Proteomes" id="UP000290229">
    <property type="component" value="Segment"/>
</dbReference>
<protein>
    <submittedName>
        <fullName evidence="1">60 kDa protein</fullName>
    </submittedName>
</protein>
<accession>A0A385HW48</accession>
<organism evidence="1">
    <name type="scientific">Rehmannia virus 1</name>
    <dbReference type="NCBI Taxonomy" id="2316740"/>
    <lineage>
        <taxon>Viruses</taxon>
        <taxon>Riboviria</taxon>
        <taxon>Orthornavirae</taxon>
        <taxon>Kitrinoviricota</taxon>
        <taxon>Alsuviricetes</taxon>
        <taxon>Martellivirales</taxon>
        <taxon>Closteroviridae</taxon>
        <taxon>Closterovirus</taxon>
        <taxon>Closterovirus rehmanniae</taxon>
    </lineage>
</organism>